<comment type="caution">
    <text evidence="5">The sequence shown here is derived from an EMBL/GenBank/DDBJ whole genome shotgun (WGS) entry which is preliminary data.</text>
</comment>
<gene>
    <name evidence="5" type="ORF">RIF29_36573</name>
</gene>
<evidence type="ECO:0000313" key="6">
    <source>
        <dbReference type="Proteomes" id="UP001372338"/>
    </source>
</evidence>
<dbReference type="EC" id="2.4.1.-" evidence="4"/>
<dbReference type="Proteomes" id="UP001372338">
    <property type="component" value="Unassembled WGS sequence"/>
</dbReference>
<dbReference type="InterPro" id="IPR035595">
    <property type="entry name" value="UDP_glycos_trans_CS"/>
</dbReference>
<dbReference type="InterPro" id="IPR002213">
    <property type="entry name" value="UDP_glucos_trans"/>
</dbReference>
<dbReference type="CDD" id="cd03784">
    <property type="entry name" value="GT1_Gtf-like"/>
    <property type="match status" value="1"/>
</dbReference>
<proteinExistence type="inferred from homology"/>
<evidence type="ECO:0000256" key="1">
    <source>
        <dbReference type="ARBA" id="ARBA00009995"/>
    </source>
</evidence>
<dbReference type="PANTHER" id="PTHR11926:SF1545">
    <property type="entry name" value="GLYCOSYLTRANSFERASE"/>
    <property type="match status" value="1"/>
</dbReference>
<dbReference type="GO" id="GO:0080044">
    <property type="term" value="F:quercetin 7-O-glucosyltransferase activity"/>
    <property type="evidence" value="ECO:0007669"/>
    <property type="project" value="TreeGrafter"/>
</dbReference>
<keyword evidence="6" id="KW-1185">Reference proteome</keyword>
<dbReference type="GO" id="GO:0080043">
    <property type="term" value="F:quercetin 3-O-glucosyltransferase activity"/>
    <property type="evidence" value="ECO:0007669"/>
    <property type="project" value="TreeGrafter"/>
</dbReference>
<reference evidence="5 6" key="1">
    <citation type="submission" date="2024-01" db="EMBL/GenBank/DDBJ databases">
        <title>The genomes of 5 underutilized Papilionoideae crops provide insights into root nodulation and disease resistanc.</title>
        <authorList>
            <person name="Yuan L."/>
        </authorList>
    </citation>
    <scope>NUCLEOTIDE SEQUENCE [LARGE SCALE GENOMIC DNA]</scope>
    <source>
        <strain evidence="5">ZHUSHIDOU_FW_LH</strain>
        <tissue evidence="5">Leaf</tissue>
    </source>
</reference>
<organism evidence="5 6">
    <name type="scientific">Crotalaria pallida</name>
    <name type="common">Smooth rattlebox</name>
    <name type="synonym">Crotalaria striata</name>
    <dbReference type="NCBI Taxonomy" id="3830"/>
    <lineage>
        <taxon>Eukaryota</taxon>
        <taxon>Viridiplantae</taxon>
        <taxon>Streptophyta</taxon>
        <taxon>Embryophyta</taxon>
        <taxon>Tracheophyta</taxon>
        <taxon>Spermatophyta</taxon>
        <taxon>Magnoliopsida</taxon>
        <taxon>eudicotyledons</taxon>
        <taxon>Gunneridae</taxon>
        <taxon>Pentapetalae</taxon>
        <taxon>rosids</taxon>
        <taxon>fabids</taxon>
        <taxon>Fabales</taxon>
        <taxon>Fabaceae</taxon>
        <taxon>Papilionoideae</taxon>
        <taxon>50 kb inversion clade</taxon>
        <taxon>genistoids sensu lato</taxon>
        <taxon>core genistoids</taxon>
        <taxon>Crotalarieae</taxon>
        <taxon>Crotalaria</taxon>
    </lineage>
</organism>
<evidence type="ECO:0000313" key="5">
    <source>
        <dbReference type="EMBL" id="KAK7252549.1"/>
    </source>
</evidence>
<name>A0AAN9HYM5_CROPI</name>
<keyword evidence="2 3" id="KW-0808">Transferase</keyword>
<accession>A0AAN9HYM5</accession>
<dbReference type="Gene3D" id="3.40.50.2000">
    <property type="entry name" value="Glycogen Phosphorylase B"/>
    <property type="match status" value="2"/>
</dbReference>
<evidence type="ECO:0000256" key="4">
    <source>
        <dbReference type="RuleBase" id="RU362057"/>
    </source>
</evidence>
<dbReference type="FunFam" id="3.40.50.2000:FF:000019">
    <property type="entry name" value="Glycosyltransferase"/>
    <property type="match status" value="1"/>
</dbReference>
<comment type="similarity">
    <text evidence="1 3">Belongs to the UDP-glycosyltransferase family.</text>
</comment>
<evidence type="ECO:0000256" key="3">
    <source>
        <dbReference type="RuleBase" id="RU003718"/>
    </source>
</evidence>
<dbReference type="PROSITE" id="PS00375">
    <property type="entry name" value="UDPGT"/>
    <property type="match status" value="1"/>
</dbReference>
<dbReference type="AlphaFoldDB" id="A0AAN9HYM5"/>
<dbReference type="Pfam" id="PF00201">
    <property type="entry name" value="UDPGT"/>
    <property type="match status" value="1"/>
</dbReference>
<protein>
    <recommendedName>
        <fullName evidence="4">Glycosyltransferase</fullName>
        <ecNumber evidence="4">2.4.1.-</ecNumber>
    </recommendedName>
</protein>
<dbReference type="PANTHER" id="PTHR11926">
    <property type="entry name" value="GLUCOSYL/GLUCURONOSYL TRANSFERASES"/>
    <property type="match status" value="1"/>
</dbReference>
<dbReference type="SUPFAM" id="SSF53756">
    <property type="entry name" value="UDP-Glycosyltransferase/glycogen phosphorylase"/>
    <property type="match status" value="1"/>
</dbReference>
<evidence type="ECO:0000256" key="2">
    <source>
        <dbReference type="ARBA" id="ARBA00022679"/>
    </source>
</evidence>
<sequence length="469" mass="52616">MEKKNIAKSVYCLVLAFPGQGHINPMLQFSKLLQHEGIKVTLATTVFYCKNMLRLPPSIALGTFSDGFDNGGGLGKAKSLKHYLDTSRQVGSQTLKDLIIKKLGRSGNPVDYLIYDSFLPWVMDVAKRSGIPGAVFITHTLAVSSLYYHVNLGNIKVPITHEVSLPALPPLQPEDLPSPFFNYEEDFVALHSLAAHFSDIHKADRVLCNSLYELEKEIVDWTMKIWPKFRTIGPSIPSMFLDKRLENDEDYGAAQFTSEECMKWLEDKPKGSVVYVSFGTMVAVNEEQIEEVAYGLKDSGSYFLWVVRASEQAKLPKDFELKSEKGLVVAWCSQLKVLAHEAISCFVTHCGWNSTLESLSLGIPMIAVPQWAEQFTNAKFIADVWKVGIRAIRAAVDEKKIVTREVLKHCIWKIMESDKGIEVKRNAMQWKTLAVEAFGEGGSSHTNITEFLDGLFHLQTKCTESHIAY</sequence>
<dbReference type="EMBL" id="JAYWIO010000007">
    <property type="protein sequence ID" value="KAK7252549.1"/>
    <property type="molecule type" value="Genomic_DNA"/>
</dbReference>
<keyword evidence="3" id="KW-0328">Glycosyltransferase</keyword>